<keyword evidence="2" id="KW-1185">Reference proteome</keyword>
<proteinExistence type="predicted"/>
<name>A0A6A6G9F7_9PEZI</name>
<evidence type="ECO:0000313" key="1">
    <source>
        <dbReference type="EMBL" id="KAF2222361.1"/>
    </source>
</evidence>
<gene>
    <name evidence="1" type="ORF">BDZ85DRAFT_263512</name>
</gene>
<organism evidence="1 2">
    <name type="scientific">Elsinoe ampelina</name>
    <dbReference type="NCBI Taxonomy" id="302913"/>
    <lineage>
        <taxon>Eukaryota</taxon>
        <taxon>Fungi</taxon>
        <taxon>Dikarya</taxon>
        <taxon>Ascomycota</taxon>
        <taxon>Pezizomycotina</taxon>
        <taxon>Dothideomycetes</taxon>
        <taxon>Dothideomycetidae</taxon>
        <taxon>Myriangiales</taxon>
        <taxon>Elsinoaceae</taxon>
        <taxon>Elsinoe</taxon>
    </lineage>
</organism>
<reference evidence="2" key="1">
    <citation type="journal article" date="2020" name="Stud. Mycol.">
        <title>101 Dothideomycetes genomes: A test case for predicting lifestyles and emergence of pathogens.</title>
        <authorList>
            <person name="Haridas S."/>
            <person name="Albert R."/>
            <person name="Binder M."/>
            <person name="Bloem J."/>
            <person name="LaButti K."/>
            <person name="Salamov A."/>
            <person name="Andreopoulos B."/>
            <person name="Baker S."/>
            <person name="Barry K."/>
            <person name="Bills G."/>
            <person name="Bluhm B."/>
            <person name="Cannon C."/>
            <person name="Castanera R."/>
            <person name="Culley D."/>
            <person name="Daum C."/>
            <person name="Ezra D."/>
            <person name="Gonzalez J."/>
            <person name="Henrissat B."/>
            <person name="Kuo A."/>
            <person name="Liang C."/>
            <person name="Lipzen A."/>
            <person name="Lutzoni F."/>
            <person name="Magnuson J."/>
            <person name="Mondo S."/>
            <person name="Nolan M."/>
            <person name="Ohm R."/>
            <person name="Pangilinan J."/>
            <person name="Park H.-J."/>
            <person name="Ramirez L."/>
            <person name="Alfaro M."/>
            <person name="Sun H."/>
            <person name="Tritt A."/>
            <person name="Yoshinaga Y."/>
            <person name="Zwiers L.-H."/>
            <person name="Turgeon B."/>
            <person name="Goodwin S."/>
            <person name="Spatafora J."/>
            <person name="Crous P."/>
            <person name="Grigoriev I."/>
        </authorList>
    </citation>
    <scope>NUCLEOTIDE SEQUENCE [LARGE SCALE GENOMIC DNA]</scope>
    <source>
        <strain evidence="2">CECT 20119</strain>
    </source>
</reference>
<protein>
    <submittedName>
        <fullName evidence="1">Uncharacterized protein</fullName>
    </submittedName>
</protein>
<dbReference type="AlphaFoldDB" id="A0A6A6G9F7"/>
<feature type="non-terminal residue" evidence="1">
    <location>
        <position position="108"/>
    </location>
</feature>
<accession>A0A6A6G9F7</accession>
<dbReference type="EMBL" id="ML992508">
    <property type="protein sequence ID" value="KAF2222361.1"/>
    <property type="molecule type" value="Genomic_DNA"/>
</dbReference>
<sequence>MIGCRATSLALANAPRAPLLLPVTPHPGHSAPTVLLLLLYVRLAVCPHALAQLVTTCLPEAFDSCPEGLCKRRLRISGVHEQGNTADQISCRPTVNGRQNIAHRAICH</sequence>
<evidence type="ECO:0000313" key="2">
    <source>
        <dbReference type="Proteomes" id="UP000799538"/>
    </source>
</evidence>
<dbReference type="Proteomes" id="UP000799538">
    <property type="component" value="Unassembled WGS sequence"/>
</dbReference>